<name>A0AAD5MZ07_PARTN</name>
<evidence type="ECO:0000313" key="2">
    <source>
        <dbReference type="EMBL" id="KAJ1353684.1"/>
    </source>
</evidence>
<reference evidence="2" key="1">
    <citation type="submission" date="2021-06" db="EMBL/GenBank/DDBJ databases">
        <title>Parelaphostrongylus tenuis whole genome reference sequence.</title>
        <authorList>
            <person name="Garwood T.J."/>
            <person name="Larsen P.A."/>
            <person name="Fountain-Jones N.M."/>
            <person name="Garbe J.R."/>
            <person name="Macchietto M.G."/>
            <person name="Kania S.A."/>
            <person name="Gerhold R.W."/>
            <person name="Richards J.E."/>
            <person name="Wolf T.M."/>
        </authorList>
    </citation>
    <scope>NUCLEOTIDE SEQUENCE</scope>
    <source>
        <strain evidence="2">MNPRO001-30</strain>
        <tissue evidence="2">Meninges</tissue>
    </source>
</reference>
<sequence length="138" mass="14813">MAKLPPAVTVIVLVATISTVLGCGVMLPGQESTRTFDVTGFTTLSVAMVYSSTAGIQNPGIATNEAGAKGFVEALRNANSEFTISDITPMCDFEDDKRVKCQLKKLYHKIFVFLVFDALERQARSALLPDPAISAILD</sequence>
<feature type="signal peptide" evidence="1">
    <location>
        <begin position="1"/>
        <end position="22"/>
    </location>
</feature>
<dbReference type="AlphaFoldDB" id="A0AAD5MZ07"/>
<evidence type="ECO:0000256" key="1">
    <source>
        <dbReference type="SAM" id="SignalP"/>
    </source>
</evidence>
<dbReference type="Proteomes" id="UP001196413">
    <property type="component" value="Unassembled WGS sequence"/>
</dbReference>
<comment type="caution">
    <text evidence="2">The sequence shown here is derived from an EMBL/GenBank/DDBJ whole genome shotgun (WGS) entry which is preliminary data.</text>
</comment>
<keyword evidence="3" id="KW-1185">Reference proteome</keyword>
<dbReference type="EMBL" id="JAHQIW010001812">
    <property type="protein sequence ID" value="KAJ1353684.1"/>
    <property type="molecule type" value="Genomic_DNA"/>
</dbReference>
<keyword evidence="1" id="KW-0732">Signal</keyword>
<organism evidence="2 3">
    <name type="scientific">Parelaphostrongylus tenuis</name>
    <name type="common">Meningeal worm</name>
    <dbReference type="NCBI Taxonomy" id="148309"/>
    <lineage>
        <taxon>Eukaryota</taxon>
        <taxon>Metazoa</taxon>
        <taxon>Ecdysozoa</taxon>
        <taxon>Nematoda</taxon>
        <taxon>Chromadorea</taxon>
        <taxon>Rhabditida</taxon>
        <taxon>Rhabditina</taxon>
        <taxon>Rhabditomorpha</taxon>
        <taxon>Strongyloidea</taxon>
        <taxon>Metastrongylidae</taxon>
        <taxon>Parelaphostrongylus</taxon>
    </lineage>
</organism>
<feature type="chain" id="PRO_5042054910" evidence="1">
    <location>
        <begin position="23"/>
        <end position="138"/>
    </location>
</feature>
<gene>
    <name evidence="2" type="ORF">KIN20_010374</name>
</gene>
<dbReference type="PROSITE" id="PS51257">
    <property type="entry name" value="PROKAR_LIPOPROTEIN"/>
    <property type="match status" value="1"/>
</dbReference>
<proteinExistence type="predicted"/>
<evidence type="ECO:0000313" key="3">
    <source>
        <dbReference type="Proteomes" id="UP001196413"/>
    </source>
</evidence>
<protein>
    <submittedName>
        <fullName evidence="2">Uncharacterized protein</fullName>
    </submittedName>
</protein>
<accession>A0AAD5MZ07</accession>